<dbReference type="Proteomes" id="UP000219972">
    <property type="component" value="Unassembled WGS sequence"/>
</dbReference>
<protein>
    <submittedName>
        <fullName evidence="2">Uncharacterized protein</fullName>
    </submittedName>
</protein>
<name>A0ABX4IXG7_9HYPH</name>
<proteinExistence type="predicted"/>
<comment type="caution">
    <text evidence="2">The sequence shown here is derived from an EMBL/GenBank/DDBJ whole genome shotgun (WGS) entry which is preliminary data.</text>
</comment>
<accession>A0ABX4IXG7</accession>
<evidence type="ECO:0000256" key="1">
    <source>
        <dbReference type="SAM" id="MobiDB-lite"/>
    </source>
</evidence>
<reference evidence="2 3" key="1">
    <citation type="submission" date="2017-09" db="EMBL/GenBank/DDBJ databases">
        <title>Comparative genomics of rhizobia isolated from Phaseolus vulgaris in China.</title>
        <authorList>
            <person name="Tong W."/>
        </authorList>
    </citation>
    <scope>NUCLEOTIDE SEQUENCE [LARGE SCALE GENOMIC DNA]</scope>
    <source>
        <strain evidence="2 3">Y27</strain>
    </source>
</reference>
<organism evidence="2 3">
    <name type="scientific">Rhizobium anhuiense</name>
    <dbReference type="NCBI Taxonomy" id="1184720"/>
    <lineage>
        <taxon>Bacteria</taxon>
        <taxon>Pseudomonadati</taxon>
        <taxon>Pseudomonadota</taxon>
        <taxon>Alphaproteobacteria</taxon>
        <taxon>Hyphomicrobiales</taxon>
        <taxon>Rhizobiaceae</taxon>
        <taxon>Rhizobium/Agrobacterium group</taxon>
        <taxon>Rhizobium</taxon>
    </lineage>
</organism>
<gene>
    <name evidence="2" type="ORF">CO662_33630</name>
</gene>
<feature type="non-terminal residue" evidence="2">
    <location>
        <position position="1"/>
    </location>
</feature>
<feature type="region of interest" description="Disordered" evidence="1">
    <location>
        <begin position="39"/>
        <end position="60"/>
    </location>
</feature>
<keyword evidence="3" id="KW-1185">Reference proteome</keyword>
<sequence>HQCSICTSFTSAARTDTLPLARANAIIAVVVKNLFIEEPPSSSLEDAGPIPAPITRPPRA</sequence>
<dbReference type="EMBL" id="NWSL01000040">
    <property type="protein sequence ID" value="PDS47618.1"/>
    <property type="molecule type" value="Genomic_DNA"/>
</dbReference>
<feature type="compositionally biased region" description="Pro residues" evidence="1">
    <location>
        <begin position="50"/>
        <end position="60"/>
    </location>
</feature>
<evidence type="ECO:0000313" key="3">
    <source>
        <dbReference type="Proteomes" id="UP000219972"/>
    </source>
</evidence>
<evidence type="ECO:0000313" key="2">
    <source>
        <dbReference type="EMBL" id="PDS47618.1"/>
    </source>
</evidence>